<organism evidence="3 4">
    <name type="scientific">Ruegeria aquimaris</name>
    <dbReference type="NCBI Taxonomy" id="2984333"/>
    <lineage>
        <taxon>Bacteria</taxon>
        <taxon>Pseudomonadati</taxon>
        <taxon>Pseudomonadota</taxon>
        <taxon>Alphaproteobacteria</taxon>
        <taxon>Rhodobacterales</taxon>
        <taxon>Roseobacteraceae</taxon>
        <taxon>Ruegeria</taxon>
    </lineage>
</organism>
<feature type="coiled-coil region" evidence="1">
    <location>
        <begin position="586"/>
        <end position="613"/>
    </location>
</feature>
<dbReference type="InterPro" id="IPR038734">
    <property type="entry name" value="YhaN_AAA"/>
</dbReference>
<comment type="caution">
    <text evidence="3">The sequence shown here is derived from an EMBL/GenBank/DDBJ whole genome shotgun (WGS) entry which is preliminary data.</text>
</comment>
<evidence type="ECO:0000313" key="3">
    <source>
        <dbReference type="EMBL" id="MCV2890658.1"/>
    </source>
</evidence>
<feature type="domain" description="YhaN AAA" evidence="2">
    <location>
        <begin position="2"/>
        <end position="210"/>
    </location>
</feature>
<keyword evidence="4" id="KW-1185">Reference proteome</keyword>
<name>A0ABT3APR6_9RHOB</name>
<protein>
    <submittedName>
        <fullName evidence="3">AAA family ATPase</fullName>
    </submittedName>
</protein>
<keyword evidence="1" id="KW-0175">Coiled coil</keyword>
<proteinExistence type="predicted"/>
<feature type="coiled-coil region" evidence="1">
    <location>
        <begin position="179"/>
        <end position="206"/>
    </location>
</feature>
<dbReference type="Pfam" id="PF13514">
    <property type="entry name" value="AAA_27"/>
    <property type="match status" value="1"/>
</dbReference>
<sequence length="1149" mass="127120">MMRLRQLNLDLFGGFTGKQFDFGPRRDAGSPDFHVIYGPNEAGKTTTMEGYLRLLYGFPHREPYDFLHQRKNLRVSGLLDIDGVETAFTRLPTREPSLRDAHGQELSNGALQAHLGGLSEEDYRNLLCLDDLTIEKGGEEITRAKGDIGRLLFSAAAGISELSDVLDGVQAEADGLFRKRASTTRLAVLKKEHAEVERQIRELDVSASQYRNLKKAADDALAQEAQVSERRKELFAAKARLDARIKALPVLGEIGALDERLADYSAWPLKLDVDPEDLVQMLTEQTRAQRDITKLGDELEGLRSRLAAIQHRPEHLALTQELEDLDALRSRYATADLDLERRRKVLDQVLADMGLAARDLGAPDGIDPKDLVLSSATLSELEQARERMRYAEAAVTREQDEVAAIDETIEAAKEHLGTLGAEISITVDLADIFDRFDVDTLSARHAVASEALKTAHRNRRAALDALTIKGQSFDTLPTSRLTLEEAETLLADLQEASQKHAAAALDLENIRTEIAERSARIAHIKTKEGLIDDDHARNIRTGRDDLWKAHRTSLTDQTAEAFEGAMQRVDSAMDIRLSQAADLGTLRQQEQDLAAAKAKMDTVKQQFEVLEQARNTVSERLAVAATEAGIEISIAPEAFVNWLRKLDLAGQADGELRRLQDEHQETFRKADRLVQVLSEHIRRDAPEFDELVSVAKTNLAAQRTHQENLRSAKARFDELTRDQAKRADKLSSIQMAAAAARGDWTAMVSSALPEGLDASVLEASLQPLQDLREHDKERVVLERQVSAMQDDQTKFAEKVKKLVEDVGAVTTASPLADYDALKALAQQAVDAEEIACDLNERIKAHEQSLADARKVLGDIDLAVAELARVFPDDVDISSLGALRQTVSKASDVITDRARRTELERALTSLLGLENLEDARAVLSEETQTGLQAEMDEVSADLEGIEDRYKGAIEARTSAEQALRAIGGDADVALLVERKTTLELEMQEAALRHLELSLGHRLAEAAIRRYRDAHRSAMMQATEAAFAELTNGAYSKLQTQIDGASETLLALDASGMAKQAQDMSKGTRFQLYLALRAAAYEQLADQGAALPFFCDDIFETFDEERTRSACRVMERVGRRGQAIYLTHHQHVVNIAREVCGEGVQIHCITA</sequence>
<accession>A0ABT3APR6</accession>
<evidence type="ECO:0000256" key="1">
    <source>
        <dbReference type="SAM" id="Coils"/>
    </source>
</evidence>
<dbReference type="RefSeq" id="WP_263830281.1">
    <property type="nucleotide sequence ID" value="NZ_JAOWLB010000020.1"/>
</dbReference>
<dbReference type="EMBL" id="JAOWLB010000020">
    <property type="protein sequence ID" value="MCV2890658.1"/>
    <property type="molecule type" value="Genomic_DNA"/>
</dbReference>
<evidence type="ECO:0000259" key="2">
    <source>
        <dbReference type="Pfam" id="PF13514"/>
    </source>
</evidence>
<reference evidence="3 4" key="1">
    <citation type="submission" date="2022-10" db="EMBL/GenBank/DDBJ databases">
        <title>Ruegeria sp. nov., isolated from ocean surface sediments.</title>
        <authorList>
            <person name="He W."/>
            <person name="Xue H.-P."/>
            <person name="Zhang D.-F."/>
        </authorList>
    </citation>
    <scope>NUCLEOTIDE SEQUENCE [LARGE SCALE GENOMIC DNA]</scope>
    <source>
        <strain evidence="3 4">XHP0148</strain>
    </source>
</reference>
<dbReference type="PANTHER" id="PTHR41259">
    <property type="entry name" value="DOUBLE-STRAND BREAK REPAIR RAD50 ATPASE, PUTATIVE-RELATED"/>
    <property type="match status" value="1"/>
</dbReference>
<feature type="coiled-coil region" evidence="1">
    <location>
        <begin position="483"/>
        <end position="513"/>
    </location>
</feature>
<dbReference type="Proteomes" id="UP001320899">
    <property type="component" value="Unassembled WGS sequence"/>
</dbReference>
<dbReference type="Gene3D" id="3.40.50.300">
    <property type="entry name" value="P-loop containing nucleotide triphosphate hydrolases"/>
    <property type="match status" value="2"/>
</dbReference>
<dbReference type="SUPFAM" id="SSF52540">
    <property type="entry name" value="P-loop containing nucleoside triphosphate hydrolases"/>
    <property type="match status" value="1"/>
</dbReference>
<dbReference type="InterPro" id="IPR027417">
    <property type="entry name" value="P-loop_NTPase"/>
</dbReference>
<evidence type="ECO:0000313" key="4">
    <source>
        <dbReference type="Proteomes" id="UP001320899"/>
    </source>
</evidence>
<gene>
    <name evidence="3" type="ORF">OE747_20155</name>
</gene>
<dbReference type="PANTHER" id="PTHR41259:SF1">
    <property type="entry name" value="DOUBLE-STRAND BREAK REPAIR RAD50 ATPASE, PUTATIVE-RELATED"/>
    <property type="match status" value="1"/>
</dbReference>